<evidence type="ECO:0000256" key="11">
    <source>
        <dbReference type="PIRSR" id="PIRSR600246-3"/>
    </source>
</evidence>
<accession>A0A9P0GLM7</accession>
<evidence type="ECO:0000256" key="7">
    <source>
        <dbReference type="ARBA" id="ARBA00054922"/>
    </source>
</evidence>
<dbReference type="GO" id="GO:0006508">
    <property type="term" value="P:proteolysis"/>
    <property type="evidence" value="ECO:0007669"/>
    <property type="project" value="UniProtKB-KW"/>
</dbReference>
<dbReference type="PANTHER" id="PTHR10188">
    <property type="entry name" value="L-ASPARAGINASE"/>
    <property type="match status" value="1"/>
</dbReference>
<evidence type="ECO:0000256" key="4">
    <source>
        <dbReference type="ARBA" id="ARBA00022801"/>
    </source>
</evidence>
<comment type="function">
    <text evidence="7">Has both L-asparaginase and beta-aspartyl peptidase activity. Does not have aspartylglucosaminidase activity and is inactive toward GlcNAc-L-Asn. Likewise, has no activity toward glutamine.</text>
</comment>
<reference evidence="12" key="2">
    <citation type="submission" date="2022-10" db="EMBL/GenBank/DDBJ databases">
        <authorList>
            <consortium name="ENA_rothamsted_submissions"/>
            <consortium name="culmorum"/>
            <person name="King R."/>
        </authorList>
    </citation>
    <scope>NUCLEOTIDE SEQUENCE</scope>
</reference>
<feature type="binding site" evidence="10">
    <location>
        <begin position="198"/>
        <end position="201"/>
    </location>
    <ligand>
        <name>substrate</name>
    </ligand>
</feature>
<evidence type="ECO:0000256" key="3">
    <source>
        <dbReference type="ARBA" id="ARBA00022670"/>
    </source>
</evidence>
<feature type="active site" description="Nucleophile" evidence="9">
    <location>
        <position position="170"/>
    </location>
</feature>
<dbReference type="EMBL" id="OU896721">
    <property type="protein sequence ID" value="CAH1154280.1"/>
    <property type="molecule type" value="Genomic_DNA"/>
</dbReference>
<evidence type="ECO:0000256" key="9">
    <source>
        <dbReference type="PIRSR" id="PIRSR600246-1"/>
    </source>
</evidence>
<evidence type="ECO:0000313" key="13">
    <source>
        <dbReference type="Proteomes" id="UP001153737"/>
    </source>
</evidence>
<evidence type="ECO:0000256" key="2">
    <source>
        <dbReference type="ARBA" id="ARBA00010872"/>
    </source>
</evidence>
<comment type="subunit">
    <text evidence="8">Heterodimer of an alpha and beta chain produced by autocleavage.</text>
</comment>
<protein>
    <submittedName>
        <fullName evidence="12">Uncharacterized protein</fullName>
    </submittedName>
</protein>
<keyword evidence="4" id="KW-0378">Hydrolase</keyword>
<organism evidence="12 13">
    <name type="scientific">Phaedon cochleariae</name>
    <name type="common">Mustard beetle</name>
    <dbReference type="NCBI Taxonomy" id="80249"/>
    <lineage>
        <taxon>Eukaryota</taxon>
        <taxon>Metazoa</taxon>
        <taxon>Ecdysozoa</taxon>
        <taxon>Arthropoda</taxon>
        <taxon>Hexapoda</taxon>
        <taxon>Insecta</taxon>
        <taxon>Pterygota</taxon>
        <taxon>Neoptera</taxon>
        <taxon>Endopterygota</taxon>
        <taxon>Coleoptera</taxon>
        <taxon>Polyphaga</taxon>
        <taxon>Cucujiformia</taxon>
        <taxon>Chrysomeloidea</taxon>
        <taxon>Chrysomelidae</taxon>
        <taxon>Chrysomelinae</taxon>
        <taxon>Chrysomelini</taxon>
        <taxon>Phaedon</taxon>
    </lineage>
</organism>
<dbReference type="GO" id="GO:0008798">
    <property type="term" value="F:beta-aspartyl-peptidase activity"/>
    <property type="evidence" value="ECO:0007669"/>
    <property type="project" value="UniProtKB-EC"/>
</dbReference>
<dbReference type="FunFam" id="3.60.20.30:FF:000001">
    <property type="entry name" value="Isoaspartyl peptidase/L-asparaginase"/>
    <property type="match status" value="1"/>
</dbReference>
<dbReference type="GO" id="GO:0033345">
    <property type="term" value="P:L-asparagine catabolic process via L-aspartate"/>
    <property type="evidence" value="ECO:0007669"/>
    <property type="project" value="TreeGrafter"/>
</dbReference>
<evidence type="ECO:0000256" key="5">
    <source>
        <dbReference type="ARBA" id="ARBA00022813"/>
    </source>
</evidence>
<comment type="catalytic activity">
    <reaction evidence="6">
        <text>L-asparagine + H2O = L-aspartate + NH4(+)</text>
        <dbReference type="Rhea" id="RHEA:21016"/>
        <dbReference type="ChEBI" id="CHEBI:15377"/>
        <dbReference type="ChEBI" id="CHEBI:28938"/>
        <dbReference type="ChEBI" id="CHEBI:29991"/>
        <dbReference type="ChEBI" id="CHEBI:58048"/>
        <dbReference type="EC" id="3.5.1.1"/>
    </reaction>
</comment>
<evidence type="ECO:0000256" key="10">
    <source>
        <dbReference type="PIRSR" id="PIRSR600246-2"/>
    </source>
</evidence>
<evidence type="ECO:0000256" key="1">
    <source>
        <dbReference type="ARBA" id="ARBA00000306"/>
    </source>
</evidence>
<dbReference type="InterPro" id="IPR029055">
    <property type="entry name" value="Ntn_hydrolases_N"/>
</dbReference>
<evidence type="ECO:0000256" key="6">
    <source>
        <dbReference type="ARBA" id="ARBA00049366"/>
    </source>
</evidence>
<dbReference type="AlphaFoldDB" id="A0A9P0GLM7"/>
<feature type="site" description="Cleavage; by autolysis" evidence="11">
    <location>
        <begin position="169"/>
        <end position="170"/>
    </location>
</feature>
<dbReference type="InterPro" id="IPR033844">
    <property type="entry name" value="ASRGL1_meta"/>
</dbReference>
<reference evidence="12" key="1">
    <citation type="submission" date="2022-01" db="EMBL/GenBank/DDBJ databases">
        <authorList>
            <person name="King R."/>
        </authorList>
    </citation>
    <scope>NUCLEOTIDE SEQUENCE</scope>
</reference>
<evidence type="ECO:0000313" key="12">
    <source>
        <dbReference type="EMBL" id="CAH1154280.1"/>
    </source>
</evidence>
<name>A0A9P0GLM7_PHACE</name>
<dbReference type="Pfam" id="PF01112">
    <property type="entry name" value="Asparaginase_2"/>
    <property type="match status" value="1"/>
</dbReference>
<keyword evidence="5" id="KW-0068">Autocatalytic cleavage</keyword>
<comment type="similarity">
    <text evidence="2">Belongs to the Ntn-hydrolase family.</text>
</comment>
<evidence type="ECO:0000256" key="8">
    <source>
        <dbReference type="ARBA" id="ARBA00061780"/>
    </source>
</evidence>
<dbReference type="PANTHER" id="PTHR10188:SF41">
    <property type="entry name" value="ISOASPARTYL PEPTIDASE_L-ASPARAGINASE"/>
    <property type="match status" value="1"/>
</dbReference>
<dbReference type="GO" id="GO:0004067">
    <property type="term" value="F:asparaginase activity"/>
    <property type="evidence" value="ECO:0007669"/>
    <property type="project" value="UniProtKB-EC"/>
</dbReference>
<dbReference type="Gene3D" id="3.60.20.30">
    <property type="entry name" value="(Glycosyl)asparaginase"/>
    <property type="match status" value="1"/>
</dbReference>
<dbReference type="CDD" id="cd04702">
    <property type="entry name" value="ASRGL1_like"/>
    <property type="match status" value="1"/>
</dbReference>
<proteinExistence type="inferred from homology"/>
<dbReference type="SUPFAM" id="SSF56235">
    <property type="entry name" value="N-terminal nucleophile aminohydrolases (Ntn hydrolases)"/>
    <property type="match status" value="1"/>
</dbReference>
<keyword evidence="13" id="KW-1185">Reference proteome</keyword>
<feature type="binding site" evidence="10">
    <location>
        <begin position="221"/>
        <end position="224"/>
    </location>
    <ligand>
        <name>substrate</name>
    </ligand>
</feature>
<dbReference type="Proteomes" id="UP001153737">
    <property type="component" value="Chromosome 15"/>
</dbReference>
<comment type="catalytic activity">
    <reaction evidence="1">
        <text>Cleavage of a beta-linked Asp residue from the N-terminus of a polypeptide.</text>
        <dbReference type="EC" id="3.4.19.5"/>
    </reaction>
</comment>
<dbReference type="OrthoDB" id="2262349at2759"/>
<gene>
    <name evidence="12" type="ORF">PHAECO_LOCUS5066</name>
</gene>
<dbReference type="InterPro" id="IPR000246">
    <property type="entry name" value="Peptidase_T2"/>
</dbReference>
<keyword evidence="3" id="KW-0645">Protease</keyword>
<dbReference type="GO" id="GO:0005737">
    <property type="term" value="C:cytoplasm"/>
    <property type="evidence" value="ECO:0007669"/>
    <property type="project" value="TreeGrafter"/>
</dbReference>
<sequence>MSPILIVHGGAGSIPDSRVSEKIIGVKKSVEIGYEVLKNGGSALDAVEAAVRFMEDDESFNAGYGSVLNLDGEVEMDASIMVGSNLKAGAVTVVKDVKHPISLARMVMEKTPHLLLAGAGANKFAKEQGVPALTPGSLVSPSAEMALQHFKKKGGDLTEIGHKNPGDVGTVGAVALDSNGNLAAATSTGGINGKMVGRSSDTCIIGSGTYADDDFGAVSTTGHGETIAKFCLAHTIVKEIEYGKTAQEATEESLKKMTARLNNTAGAITLSKDGHPGIYFTSKRMAWAYQQGNTLNYGIDPNENNTENI</sequence>